<keyword evidence="1" id="KW-0175">Coiled coil</keyword>
<evidence type="ECO:0008006" key="4">
    <source>
        <dbReference type="Google" id="ProtNLM"/>
    </source>
</evidence>
<organism evidence="2 3">
    <name type="scientific">Ralstonia psammae</name>
    <dbReference type="NCBI Taxonomy" id="3058598"/>
    <lineage>
        <taxon>Bacteria</taxon>
        <taxon>Pseudomonadati</taxon>
        <taxon>Pseudomonadota</taxon>
        <taxon>Betaproteobacteria</taxon>
        <taxon>Burkholderiales</taxon>
        <taxon>Burkholderiaceae</taxon>
        <taxon>Ralstonia</taxon>
    </lineage>
</organism>
<accession>A0ABM9JYF3</accession>
<evidence type="ECO:0000313" key="3">
    <source>
        <dbReference type="Proteomes" id="UP001189813"/>
    </source>
</evidence>
<evidence type="ECO:0000313" key="2">
    <source>
        <dbReference type="EMBL" id="CAJ0808417.1"/>
    </source>
</evidence>
<protein>
    <recommendedName>
        <fullName evidence="4">DNA-binding protein</fullName>
    </recommendedName>
</protein>
<sequence length="262" mass="28510">MPRTPTAFSDDELHAICLALQQLDARHADNRVFLRRAFDAIDHVAGRTFGETVYRRLLAVAGIARAPSTRTVQAVLAARRAEGKGGATPEVAPADRVRALVQRELQVALQQLAPLPSNAPPAPATLRADAEADTWLARHCERLEAEQPQLRALLQAAEARAAAADARVQLLAAQLEHAQASMAARGREVATQLTRASADLIALATRLEGAERRRAVETDAVRQAFREERGQLVARVERLEKDLVVARQALEVYRRRVGGNAG</sequence>
<feature type="coiled-coil region" evidence="1">
    <location>
        <begin position="140"/>
        <end position="174"/>
    </location>
</feature>
<feature type="coiled-coil region" evidence="1">
    <location>
        <begin position="222"/>
        <end position="256"/>
    </location>
</feature>
<proteinExistence type="predicted"/>
<name>A0ABM9JYF3_9RALS</name>
<dbReference type="RefSeq" id="WP_316669179.1">
    <property type="nucleotide sequence ID" value="NZ_CATZBU010000020.1"/>
</dbReference>
<comment type="caution">
    <text evidence="2">The sequence shown here is derived from an EMBL/GenBank/DDBJ whole genome shotgun (WGS) entry which is preliminary data.</text>
</comment>
<keyword evidence="3" id="KW-1185">Reference proteome</keyword>
<gene>
    <name evidence="2" type="ORF">LMG19083_04703</name>
</gene>
<dbReference type="EMBL" id="CATZBU010000020">
    <property type="protein sequence ID" value="CAJ0808417.1"/>
    <property type="molecule type" value="Genomic_DNA"/>
</dbReference>
<reference evidence="2 3" key="1">
    <citation type="submission" date="2023-07" db="EMBL/GenBank/DDBJ databases">
        <authorList>
            <person name="Peeters C."/>
        </authorList>
    </citation>
    <scope>NUCLEOTIDE SEQUENCE [LARGE SCALE GENOMIC DNA]</scope>
    <source>
        <strain evidence="2 3">LMG 19083</strain>
    </source>
</reference>
<evidence type="ECO:0000256" key="1">
    <source>
        <dbReference type="SAM" id="Coils"/>
    </source>
</evidence>
<dbReference type="Proteomes" id="UP001189813">
    <property type="component" value="Unassembled WGS sequence"/>
</dbReference>